<feature type="transmembrane region" description="Helical" evidence="1">
    <location>
        <begin position="12"/>
        <end position="31"/>
    </location>
</feature>
<dbReference type="Proteomes" id="UP000289821">
    <property type="component" value="Unassembled WGS sequence"/>
</dbReference>
<feature type="domain" description="BLUF" evidence="2">
    <location>
        <begin position="23"/>
        <end position="114"/>
    </location>
</feature>
<name>A0A4Q0NWJ8_9FLAO</name>
<dbReference type="GO" id="GO:0009882">
    <property type="term" value="F:blue light photoreceptor activity"/>
    <property type="evidence" value="ECO:0007669"/>
    <property type="project" value="InterPro"/>
</dbReference>
<keyword evidence="1" id="KW-0812">Transmembrane</keyword>
<dbReference type="AlphaFoldDB" id="A0A4Q0NWJ8"/>
<dbReference type="Pfam" id="PF04940">
    <property type="entry name" value="BLUF"/>
    <property type="match status" value="1"/>
</dbReference>
<organism evidence="3 4">
    <name type="scientific">Leeuwenhoekiella aestuarii</name>
    <dbReference type="NCBI Taxonomy" id="2249426"/>
    <lineage>
        <taxon>Bacteria</taxon>
        <taxon>Pseudomonadati</taxon>
        <taxon>Bacteroidota</taxon>
        <taxon>Flavobacteriia</taxon>
        <taxon>Flavobacteriales</taxon>
        <taxon>Flavobacteriaceae</taxon>
        <taxon>Leeuwenhoekiella</taxon>
    </lineage>
</organism>
<keyword evidence="4" id="KW-1185">Reference proteome</keyword>
<dbReference type="EMBL" id="QOVI01000002">
    <property type="protein sequence ID" value="RXG16500.1"/>
    <property type="molecule type" value="Genomic_DNA"/>
</dbReference>
<evidence type="ECO:0000259" key="2">
    <source>
        <dbReference type="PROSITE" id="PS50925"/>
    </source>
</evidence>
<gene>
    <name evidence="3" type="ORF">DSM04_10273</name>
</gene>
<dbReference type="SMART" id="SM01034">
    <property type="entry name" value="BLUF"/>
    <property type="match status" value="1"/>
</dbReference>
<dbReference type="RefSeq" id="WP_161567057.1">
    <property type="nucleotide sequence ID" value="NZ_QOVI01000002.1"/>
</dbReference>
<dbReference type="PROSITE" id="PS50925">
    <property type="entry name" value="BLUF"/>
    <property type="match status" value="1"/>
</dbReference>
<dbReference type="Gene3D" id="3.30.70.100">
    <property type="match status" value="1"/>
</dbReference>
<evidence type="ECO:0000313" key="3">
    <source>
        <dbReference type="EMBL" id="RXG16500.1"/>
    </source>
</evidence>
<dbReference type="SUPFAM" id="SSF54975">
    <property type="entry name" value="Acylphosphatase/BLUF domain-like"/>
    <property type="match status" value="1"/>
</dbReference>
<dbReference type="InterPro" id="IPR036046">
    <property type="entry name" value="Acylphosphatase-like_dom_sf"/>
</dbReference>
<sequence>MNESPADYRGFLVYDVLYLIYMIYFLVYISTACNPTDIGMLSSVINQVAQKNKDQGISGFLYYKDGTYLQLLEGDFKMVNTLFHKIIEDDRHTNVTVIVENKIEHRVFNDYESGFLVPKDKKQYQKLNDYLSYLKLLENDEINNTISILESIISKM</sequence>
<keyword evidence="1" id="KW-1133">Transmembrane helix</keyword>
<protein>
    <submittedName>
        <fullName evidence="3">FAD-dependent sensor of blue light</fullName>
    </submittedName>
</protein>
<dbReference type="InterPro" id="IPR007024">
    <property type="entry name" value="BLUF_domain"/>
</dbReference>
<evidence type="ECO:0000256" key="1">
    <source>
        <dbReference type="SAM" id="Phobius"/>
    </source>
</evidence>
<proteinExistence type="predicted"/>
<accession>A0A4Q0NWJ8</accession>
<dbReference type="GO" id="GO:0071949">
    <property type="term" value="F:FAD binding"/>
    <property type="evidence" value="ECO:0007669"/>
    <property type="project" value="InterPro"/>
</dbReference>
<keyword evidence="1" id="KW-0472">Membrane</keyword>
<comment type="caution">
    <text evidence="3">The sequence shown here is derived from an EMBL/GenBank/DDBJ whole genome shotgun (WGS) entry which is preliminary data.</text>
</comment>
<reference evidence="3 4" key="1">
    <citation type="submission" date="2018-07" db="EMBL/GenBank/DDBJ databases">
        <title>Leeuwenhoekiella genomics.</title>
        <authorList>
            <person name="Tahon G."/>
            <person name="Willems A."/>
        </authorList>
    </citation>
    <scope>NUCLEOTIDE SEQUENCE [LARGE SCALE GENOMIC DNA]</scope>
    <source>
        <strain evidence="3 4">R-50232</strain>
    </source>
</reference>
<evidence type="ECO:0000313" key="4">
    <source>
        <dbReference type="Proteomes" id="UP000289821"/>
    </source>
</evidence>